<dbReference type="InterPro" id="IPR000595">
    <property type="entry name" value="cNMP-bd_dom"/>
</dbReference>
<evidence type="ECO:0000256" key="10">
    <source>
        <dbReference type="SAM" id="Phobius"/>
    </source>
</evidence>
<dbReference type="InterPro" id="IPR002110">
    <property type="entry name" value="Ankyrin_rpt"/>
</dbReference>
<evidence type="ECO:0000256" key="1">
    <source>
        <dbReference type="ARBA" id="ARBA00004141"/>
    </source>
</evidence>
<dbReference type="EMBL" id="JAGTXO010000007">
    <property type="protein sequence ID" value="KAG8466681.1"/>
    <property type="molecule type" value="Genomic_DNA"/>
</dbReference>
<dbReference type="PROSITE" id="PS50042">
    <property type="entry name" value="CNMP_BINDING_3"/>
    <property type="match status" value="2"/>
</dbReference>
<proteinExistence type="inferred from homology"/>
<dbReference type="SMART" id="SM00248">
    <property type="entry name" value="ANK"/>
    <property type="match status" value="13"/>
</dbReference>
<feature type="domain" description="Cyclic nucleotide-binding" evidence="11">
    <location>
        <begin position="403"/>
        <end position="507"/>
    </location>
</feature>
<evidence type="ECO:0000256" key="4">
    <source>
        <dbReference type="ARBA" id="ARBA00022692"/>
    </source>
</evidence>
<protein>
    <recommendedName>
        <fullName evidence="11">Cyclic nucleotide-binding domain-containing protein</fullName>
    </recommendedName>
</protein>
<keyword evidence="3" id="KW-0813">Transport</keyword>
<feature type="transmembrane region" description="Helical" evidence="10">
    <location>
        <begin position="301"/>
        <end position="326"/>
    </location>
</feature>
<dbReference type="Pfam" id="PF00520">
    <property type="entry name" value="Ion_trans"/>
    <property type="match status" value="1"/>
</dbReference>
<feature type="region of interest" description="Disordered" evidence="9">
    <location>
        <begin position="2266"/>
        <end position="2305"/>
    </location>
</feature>
<feature type="region of interest" description="Disordered" evidence="9">
    <location>
        <begin position="1637"/>
        <end position="1669"/>
    </location>
</feature>
<dbReference type="Gene3D" id="1.10.287.70">
    <property type="match status" value="2"/>
</dbReference>
<feature type="compositionally biased region" description="Low complexity" evidence="9">
    <location>
        <begin position="1045"/>
        <end position="1056"/>
    </location>
</feature>
<feature type="compositionally biased region" description="Low complexity" evidence="9">
    <location>
        <begin position="2272"/>
        <end position="2289"/>
    </location>
</feature>
<feature type="region of interest" description="Disordered" evidence="9">
    <location>
        <begin position="1417"/>
        <end position="1453"/>
    </location>
</feature>
<evidence type="ECO:0000256" key="3">
    <source>
        <dbReference type="ARBA" id="ARBA00022448"/>
    </source>
</evidence>
<evidence type="ECO:0000256" key="5">
    <source>
        <dbReference type="ARBA" id="ARBA00022989"/>
    </source>
</evidence>
<dbReference type="PROSITE" id="PS50297">
    <property type="entry name" value="ANK_REP_REGION"/>
    <property type="match status" value="4"/>
</dbReference>
<feature type="compositionally biased region" description="Low complexity" evidence="9">
    <location>
        <begin position="1072"/>
        <end position="1101"/>
    </location>
</feature>
<dbReference type="Gene3D" id="2.60.120.10">
    <property type="entry name" value="Jelly Rolls"/>
    <property type="match status" value="2"/>
</dbReference>
<feature type="compositionally biased region" description="Basic and acidic residues" evidence="9">
    <location>
        <begin position="1103"/>
        <end position="1112"/>
    </location>
</feature>
<dbReference type="GO" id="GO:0005249">
    <property type="term" value="F:voltage-gated potassium channel activity"/>
    <property type="evidence" value="ECO:0007669"/>
    <property type="project" value="InterPro"/>
</dbReference>
<feature type="region of interest" description="Disordered" evidence="9">
    <location>
        <begin position="2756"/>
        <end position="2842"/>
    </location>
</feature>
<organism evidence="12 13">
    <name type="scientific">Diacronema lutheri</name>
    <name type="common">Unicellular marine alga</name>
    <name type="synonym">Monochrysis lutheri</name>
    <dbReference type="NCBI Taxonomy" id="2081491"/>
    <lineage>
        <taxon>Eukaryota</taxon>
        <taxon>Haptista</taxon>
        <taxon>Haptophyta</taxon>
        <taxon>Pavlovophyceae</taxon>
        <taxon>Pavlovales</taxon>
        <taxon>Pavlovaceae</taxon>
        <taxon>Diacronema</taxon>
    </lineage>
</organism>
<evidence type="ECO:0000313" key="12">
    <source>
        <dbReference type="EMBL" id="KAG8466681.1"/>
    </source>
</evidence>
<dbReference type="Pfam" id="PF12796">
    <property type="entry name" value="Ank_2"/>
    <property type="match status" value="4"/>
</dbReference>
<dbReference type="PANTHER" id="PTHR45743">
    <property type="entry name" value="POTASSIUM CHANNEL AKT1"/>
    <property type="match status" value="1"/>
</dbReference>
<feature type="transmembrane region" description="Helical" evidence="10">
    <location>
        <begin position="273"/>
        <end position="289"/>
    </location>
</feature>
<feature type="compositionally biased region" description="Polar residues" evidence="9">
    <location>
        <begin position="2805"/>
        <end position="2816"/>
    </location>
</feature>
<dbReference type="InterPro" id="IPR014710">
    <property type="entry name" value="RmlC-like_jellyroll"/>
</dbReference>
<gene>
    <name evidence="12" type="ORF">KFE25_008060</name>
</gene>
<evidence type="ECO:0000259" key="11">
    <source>
        <dbReference type="PROSITE" id="PS50042"/>
    </source>
</evidence>
<comment type="caution">
    <text evidence="12">The sequence shown here is derived from an EMBL/GenBank/DDBJ whole genome shotgun (WGS) entry which is preliminary data.</text>
</comment>
<keyword evidence="8" id="KW-0040">ANK repeat</keyword>
<dbReference type="OrthoDB" id="426293at2759"/>
<dbReference type="Proteomes" id="UP000751190">
    <property type="component" value="Unassembled WGS sequence"/>
</dbReference>
<dbReference type="Gene3D" id="1.25.40.20">
    <property type="entry name" value="Ankyrin repeat-containing domain"/>
    <property type="match status" value="4"/>
</dbReference>
<keyword evidence="7 10" id="KW-0472">Membrane</keyword>
<feature type="repeat" description="ANK" evidence="8">
    <location>
        <begin position="2358"/>
        <end position="2390"/>
    </location>
</feature>
<feature type="transmembrane region" description="Helical" evidence="10">
    <location>
        <begin position="1887"/>
        <end position="1905"/>
    </location>
</feature>
<feature type="transmembrane region" description="Helical" evidence="10">
    <location>
        <begin position="220"/>
        <end position="238"/>
    </location>
</feature>
<feature type="repeat" description="ANK" evidence="8">
    <location>
        <begin position="697"/>
        <end position="729"/>
    </location>
</feature>
<feature type="compositionally biased region" description="Acidic residues" evidence="9">
    <location>
        <begin position="1003"/>
        <end position="1014"/>
    </location>
</feature>
<comment type="similarity">
    <text evidence="2">Belongs to the potassium channel family. Plant (TC 1.A.1.4) subfamily.</text>
</comment>
<feature type="region of interest" description="Disordered" evidence="9">
    <location>
        <begin position="1291"/>
        <end position="1330"/>
    </location>
</feature>
<feature type="region of interest" description="Disordered" evidence="9">
    <location>
        <begin position="955"/>
        <end position="1154"/>
    </location>
</feature>
<feature type="region of interest" description="Disordered" evidence="9">
    <location>
        <begin position="1376"/>
        <end position="1400"/>
    </location>
</feature>
<feature type="transmembrane region" description="Helical" evidence="10">
    <location>
        <begin position="1850"/>
        <end position="1867"/>
    </location>
</feature>
<dbReference type="InterPro" id="IPR018490">
    <property type="entry name" value="cNMP-bd_dom_sf"/>
</dbReference>
<dbReference type="PROSITE" id="PS50088">
    <property type="entry name" value="ANK_REPEAT"/>
    <property type="match status" value="4"/>
</dbReference>
<keyword evidence="6" id="KW-0406">Ion transport</keyword>
<evidence type="ECO:0000256" key="2">
    <source>
        <dbReference type="ARBA" id="ARBA00007929"/>
    </source>
</evidence>
<dbReference type="SMART" id="SM00100">
    <property type="entry name" value="cNMP"/>
    <property type="match status" value="2"/>
</dbReference>
<feature type="repeat" description="ANK" evidence="8">
    <location>
        <begin position="794"/>
        <end position="826"/>
    </location>
</feature>
<dbReference type="SUPFAM" id="SSF81324">
    <property type="entry name" value="Voltage-gated potassium channels"/>
    <property type="match status" value="2"/>
</dbReference>
<comment type="subcellular location">
    <subcellularLocation>
        <location evidence="1">Membrane</location>
        <topology evidence="1">Multi-pass membrane protein</topology>
    </subcellularLocation>
</comment>
<evidence type="ECO:0000256" key="9">
    <source>
        <dbReference type="SAM" id="MobiDB-lite"/>
    </source>
</evidence>
<keyword evidence="5 10" id="KW-1133">Transmembrane helix</keyword>
<dbReference type="SUPFAM" id="SSF48403">
    <property type="entry name" value="Ankyrin repeat"/>
    <property type="match status" value="2"/>
</dbReference>
<accession>A0A8J5XMS9</accession>
<dbReference type="GO" id="GO:0016020">
    <property type="term" value="C:membrane"/>
    <property type="evidence" value="ECO:0007669"/>
    <property type="project" value="UniProtKB-SubCell"/>
</dbReference>
<evidence type="ECO:0000256" key="6">
    <source>
        <dbReference type="ARBA" id="ARBA00023065"/>
    </source>
</evidence>
<feature type="domain" description="Cyclic nucleotide-binding" evidence="11">
    <location>
        <begin position="2137"/>
        <end position="2245"/>
    </location>
</feature>
<name>A0A8J5XMS9_DIALT</name>
<evidence type="ECO:0000256" key="8">
    <source>
        <dbReference type="PROSITE-ProRule" id="PRU00023"/>
    </source>
</evidence>
<feature type="repeat" description="ANK" evidence="8">
    <location>
        <begin position="600"/>
        <end position="632"/>
    </location>
</feature>
<sequence>MFARARAAGERRVAGAGAGAGAGVSAEGRAVKLKSILHVGRRRGLGGSKGKSVKWAATLTSTKDIEEAFVDEPRADQQRAGALTAWKTYLLTWSWRVLLPYFYYECLAVPVRFAFPDEMRWGLLYPDVAADVLTALDVVRRAEAVWARRSLAPNLAFFANDALGLLLLWIGRATFALDGRVTWYVANICRMRRYVQLVVYMDGLENDITQNRALMTTIRFVLVLTIVPHVFACVWWLTASLQGFSDEAWIVMLYQTTRKEGYNPATMDLGQRYGISLYWAFAGLTRIGYGDVLLRSDSELLIGLIVLQVQVIFYAVLLGTIFHTLFRTNVQAQAFKELMAAVDSYTSKRALTPTLTRKLYAFFEFQHSKRSITSERVFAAMSVHLRTKVLAAQHGSHVEHAQLFRRCNAQFLGLITVALVPRYLMPLEVLFRQHDGSRELFFCTAGSMHVRKDARFIRTIRGDPVQGPVVGEIAFFLGVQQPYTVAAVSTGDAAVLLLGRSTYEQLLSSYPEQSDVIARNLLINFALDPQGNTVDTDGVQPLEDDELAEYEELRGIVVAGLIKRNEAQLAQITYAASTGDVDTVRVLAARGLDINKGDYDARTTMHLAASEGNAKVAALLVELEADPNVKDRWGGLPLKDAVVQGHDNVAAILRDAGGTLVLQDAAAVMCGAASNGHFALIQMLLANGVNINESDYDRRSALHLAAAEGKVRVVEFLIKNHADIRFKDRFGQSAIDDAIAHREMTTSLLLHESGAMPNSELSAVRLVEAIESSDIVMLELLVSAGVEMNRPDYDGRTSLHHAAHHGKLIVVDFLLHVEADVNCLDRWKHTPIVDALLAGHMDVARHLASLGGCPHPDAPTTPSLAPLLQRMGAMHVVDVRKRLNGLKQAEERATIELAVEQRELKQVLQTASTRVERFLVQLKPLSSTLLAAMPRWAPVLLGVQAKGTRVLGGALVDGVDDDDDAPRARAARAGSDAGSAGSQDLNDFVELTGGARSPHDTSSDDDDDDDDDGGGGDGAGDAGDADADDPRSSAAVHDSSRRPSARAGADAGMGAACVEPQGAPRPPPSGLAPPSRSVLPGMGASPKPAPKPANKAHAGAGSEVDRPMRKALIDTGDGAPHTVRAVTRESSTGGDDAPAGRSPRASEREATDGATSITKIMLMLPSIADSMEVLRANFEARHRAAPRGESRDETRQHLSEVVSDVVSLDLAFGKTFASLVGAEAVSSALFYPPPGAKGAKAGAPAAAPARAGADGGAWTDARFAALEPFVCLLYSDAFVSAMVNKAREREAERTAKRRLPLRRNSALGAGGRAEPAAGPTDGTGPGGERAGNAAFEAVALSKRSSDSALPPNRPAVVGSSSAARCAAIVPISTAGTNDAENARDARSSPGAPPGAVPRRSARTSISAMITGMLTRGADADADAGTPNAPTSPGAPPSVPVDGAADKERPRVRGARASITTALSYIVRGPAQPVEDDLLGTLASEAAVDATPAARVGAALASIDAMFAMFDARAKGHVKLKTVRAMVGEMGTVARETLSGLVRHLELHAAARKAKGPIDRGTFFVAFTYWAFEEAGIDAPGGLTEDALATREGNSPSAGGGIAQNGVLVPALALGSRTASAAKTPPIVQAAFASLTSPRGGTAGRRKKVQALGDAPAAADDGDGDDAETAAANARRAAEELERQYAHESELRVSHMLAQIRKKKANLDATGQRYRAVDVSDAVLLLEDALDETTLMRKPDFIEWCDKFLSVKWNSDADVSWFELEQALVENHKSADARTGTSLLSQLLGACAKRDAEIPWYILKPTSRTAVSLQCVYDCVALYYWIAVPVRIAFLPVIGWSLYVLDYVADVITWSGILLVFVTAYTNRKAVLVVSLRKIAKNYLAKRFVPNVIATMPIDVYALLLASEEDRFVAHAYLRSLRLLHIAKPFASFQKWRVAQEDDSTLAAAVPHVAIIATVVCYGGCIFQLLGFEPNSVAVRPSWASDVYSGLTPDEALGEVSPARHVLFAVSWIMQMMSAQGHTITPASYAEISYHIFVMILSLTVFALLVGETSSAVTRQGELNLTKRKAMEAVERFLRHLHAVPANLAEEIRVYFRTRLEGASKAIDDREITHMLPMPLRTEVARALRRQTMDRVTLLAGSLPAFVDAICVALEDVHYEAGADVFRLNEVSETIYFLKSGIVESWVTVEIDGAREEETRHVSQPGETIGDVAFLFNLRQAFNARMSRRTAGVLLELSRSEFQTIVSLFPEQDEIIARNAVREWDMTANGGNRTARSRSTAASDAQSATSGSRKSGRTHTTDRNAIDDDDEIQKAILRAKKARENDNAVRLCDACAKGDMELITQLLMLDVSVNTPDYDLRTGLHLAASEGHLQVVERLLNEGADVHARDRYEGTPLTDAIRHGHTACASAIRKQGGSLASESIAEQMCHFAARGDLDGIRKLLENGAEANRLRKKLTAALDEAGQWLHDRTTAVISLRKSITKVQKQERHGDEIEVSNRRFWRELRDFIAQIHLAQQPLIKLQRTRDKLTLLSIVQMSHELGAMTRAMELSECLQFVDKMSALAAMIDIKVPTLLADDDDDEPDSDEDELRVELQLSESLTPKAMRRAVLDAMTPGGRSRLSQRTDWQSSTFAAFEPSLENLTAALGTCGADYVLFWSYVRAEEKIWPTHDACADPSAPIQMKALCRYISFAPAAGAVGKALSTRMVFLSDDVSKLNPHELMHAPVAASQGIRSIYLVPYANGVLEFGSRQRWAKHPTFPADPSPYGADATGVRHGSTLAGGARSDEGAAARAASRIADGAAPGSPSNPFVSSMSPPATPPLDASESLYVAPAPPPPPPHVAALDAALVGRFPATHAEGADTPGAPA</sequence>
<feature type="compositionally biased region" description="Low complexity" evidence="9">
    <location>
        <begin position="2790"/>
        <end position="2802"/>
    </location>
</feature>
<dbReference type="InterPro" id="IPR036770">
    <property type="entry name" value="Ankyrin_rpt-contain_sf"/>
</dbReference>
<dbReference type="SUPFAM" id="SSF51206">
    <property type="entry name" value="cAMP-binding domain-like"/>
    <property type="match status" value="2"/>
</dbReference>
<evidence type="ECO:0000256" key="7">
    <source>
        <dbReference type="ARBA" id="ARBA00023136"/>
    </source>
</evidence>
<reference evidence="12" key="1">
    <citation type="submission" date="2021-05" db="EMBL/GenBank/DDBJ databases">
        <title>The genome of the haptophyte Pavlova lutheri (Diacronema luteri, Pavlovales) - a model for lipid biosynthesis in eukaryotic algae.</title>
        <authorList>
            <person name="Hulatt C.J."/>
            <person name="Posewitz M.C."/>
        </authorList>
    </citation>
    <scope>NUCLEOTIDE SEQUENCE</scope>
    <source>
        <strain evidence="12">NIVA-4/92</strain>
    </source>
</reference>
<evidence type="ECO:0000313" key="13">
    <source>
        <dbReference type="Proteomes" id="UP000751190"/>
    </source>
</evidence>
<dbReference type="CDD" id="cd00038">
    <property type="entry name" value="CAP_ED"/>
    <property type="match status" value="2"/>
</dbReference>
<feature type="compositionally biased region" description="Low complexity" evidence="9">
    <location>
        <begin position="971"/>
        <end position="985"/>
    </location>
</feature>
<feature type="transmembrane region" description="Helical" evidence="10">
    <location>
        <begin position="2031"/>
        <end position="2049"/>
    </location>
</feature>
<dbReference type="Pfam" id="PF00027">
    <property type="entry name" value="cNMP_binding"/>
    <property type="match status" value="1"/>
</dbReference>
<keyword evidence="13" id="KW-1185">Reference proteome</keyword>
<dbReference type="InterPro" id="IPR005821">
    <property type="entry name" value="Ion_trans_dom"/>
</dbReference>
<keyword evidence="4 10" id="KW-0812">Transmembrane</keyword>
<dbReference type="InterPro" id="IPR045319">
    <property type="entry name" value="KAT/AKT"/>
</dbReference>
<dbReference type="Gene3D" id="1.10.287.630">
    <property type="entry name" value="Helix hairpin bin"/>
    <property type="match status" value="1"/>
</dbReference>
<dbReference type="PANTHER" id="PTHR45743:SF2">
    <property type="entry name" value="POTASSIUM CHANNEL AKT1"/>
    <property type="match status" value="1"/>
</dbReference>